<dbReference type="AlphaFoldDB" id="W6QPS6"/>
<name>W6QPS6_PENRF</name>
<accession>W6QPS6</accession>
<keyword evidence="3" id="KW-1185">Reference proteome</keyword>
<dbReference type="Proteomes" id="UP000030686">
    <property type="component" value="Unassembled WGS sequence"/>
</dbReference>
<dbReference type="Pfam" id="PF00651">
    <property type="entry name" value="BTB"/>
    <property type="match status" value="1"/>
</dbReference>
<dbReference type="InterPro" id="IPR011333">
    <property type="entry name" value="SKP1/BTB/POZ_sf"/>
</dbReference>
<evidence type="ECO:0000259" key="1">
    <source>
        <dbReference type="PROSITE" id="PS50097"/>
    </source>
</evidence>
<sequence length="219" mass="25128">MLPLYHEPTIKIRVKTSDAEIAISRDLLCAKSPVFTKMFKNGHFKESQDQALDLEEMDGIISNRALEGLLQWLYRGIVRFDIKNREENISAAMELVRFADMYEILGLETEMAKYIQDILLDADTEFYGIDRNTWFINSDHIISALNLPHDHAVRRLLAAASVEGYMRSDDYKFADLTQEYPPFGADLLRGVQLALRGLRRSDASLVDPIRGGRIYINNR</sequence>
<reference evidence="2" key="1">
    <citation type="journal article" date="2014" name="Nat. Commun.">
        <title>Multiple recent horizontal transfers of a large genomic region in cheese making fungi.</title>
        <authorList>
            <person name="Cheeseman K."/>
            <person name="Ropars J."/>
            <person name="Renault P."/>
            <person name="Dupont J."/>
            <person name="Gouzy J."/>
            <person name="Branca A."/>
            <person name="Abraham A.L."/>
            <person name="Ceppi M."/>
            <person name="Conseiller E."/>
            <person name="Debuchy R."/>
            <person name="Malagnac F."/>
            <person name="Goarin A."/>
            <person name="Silar P."/>
            <person name="Lacoste S."/>
            <person name="Sallet E."/>
            <person name="Bensimon A."/>
            <person name="Giraud T."/>
            <person name="Brygoo Y."/>
        </authorList>
    </citation>
    <scope>NUCLEOTIDE SEQUENCE [LARGE SCALE GENOMIC DNA]</scope>
    <source>
        <strain evidence="2">FM164</strain>
    </source>
</reference>
<gene>
    <name evidence="2" type="ORF">PROQFM164_S12g000024</name>
</gene>
<dbReference type="STRING" id="1365484.W6QPS6"/>
<feature type="domain" description="BTB" evidence="1">
    <location>
        <begin position="8"/>
        <end position="82"/>
    </location>
</feature>
<dbReference type="PANTHER" id="PTHR24413">
    <property type="entry name" value="SPECKLE-TYPE POZ PROTEIN"/>
    <property type="match status" value="1"/>
</dbReference>
<dbReference type="OMA" id="YHRTISF"/>
<proteinExistence type="predicted"/>
<dbReference type="OrthoDB" id="194443at2759"/>
<dbReference type="InterPro" id="IPR000210">
    <property type="entry name" value="BTB/POZ_dom"/>
</dbReference>
<dbReference type="SUPFAM" id="SSF54695">
    <property type="entry name" value="POZ domain"/>
    <property type="match status" value="1"/>
</dbReference>
<evidence type="ECO:0000313" key="2">
    <source>
        <dbReference type="EMBL" id="CDM38415.1"/>
    </source>
</evidence>
<dbReference type="SMART" id="SM00225">
    <property type="entry name" value="BTB"/>
    <property type="match status" value="1"/>
</dbReference>
<dbReference type="EMBL" id="HG792026">
    <property type="protein sequence ID" value="CDM38415.1"/>
    <property type="molecule type" value="Genomic_DNA"/>
</dbReference>
<evidence type="ECO:0000313" key="3">
    <source>
        <dbReference type="Proteomes" id="UP000030686"/>
    </source>
</evidence>
<dbReference type="Gene3D" id="3.30.710.10">
    <property type="entry name" value="Potassium Channel Kv1.1, Chain A"/>
    <property type="match status" value="1"/>
</dbReference>
<organism evidence="2 3">
    <name type="scientific">Penicillium roqueforti (strain FM164)</name>
    <dbReference type="NCBI Taxonomy" id="1365484"/>
    <lineage>
        <taxon>Eukaryota</taxon>
        <taxon>Fungi</taxon>
        <taxon>Dikarya</taxon>
        <taxon>Ascomycota</taxon>
        <taxon>Pezizomycotina</taxon>
        <taxon>Eurotiomycetes</taxon>
        <taxon>Eurotiomycetidae</taxon>
        <taxon>Eurotiales</taxon>
        <taxon>Aspergillaceae</taxon>
        <taxon>Penicillium</taxon>
    </lineage>
</organism>
<dbReference type="PROSITE" id="PS50097">
    <property type="entry name" value="BTB"/>
    <property type="match status" value="1"/>
</dbReference>
<protein>
    <submittedName>
        <fullName evidence="2">BTB/POZ fold</fullName>
    </submittedName>
</protein>